<dbReference type="RefSeq" id="WP_189938502.1">
    <property type="nucleotide sequence ID" value="NZ_BNCD01000032.1"/>
</dbReference>
<comment type="caution">
    <text evidence="2">The sequence shown here is derived from an EMBL/GenBank/DDBJ whole genome shotgun (WGS) entry which is preliminary data.</text>
</comment>
<feature type="compositionally biased region" description="Pro residues" evidence="1">
    <location>
        <begin position="526"/>
        <end position="541"/>
    </location>
</feature>
<feature type="compositionally biased region" description="Basic and acidic residues" evidence="1">
    <location>
        <begin position="511"/>
        <end position="521"/>
    </location>
</feature>
<keyword evidence="3" id="KW-1185">Reference proteome</keyword>
<feature type="compositionally biased region" description="Low complexity" evidence="1">
    <location>
        <begin position="297"/>
        <end position="312"/>
    </location>
</feature>
<organism evidence="2 3">
    <name type="scientific">Streptomyces sulfonofaciens</name>
    <dbReference type="NCBI Taxonomy" id="68272"/>
    <lineage>
        <taxon>Bacteria</taxon>
        <taxon>Bacillati</taxon>
        <taxon>Actinomycetota</taxon>
        <taxon>Actinomycetes</taxon>
        <taxon>Kitasatosporales</taxon>
        <taxon>Streptomycetaceae</taxon>
        <taxon>Streptomyces</taxon>
    </lineage>
</organism>
<protein>
    <submittedName>
        <fullName evidence="2">Uncharacterized protein</fullName>
    </submittedName>
</protein>
<feature type="compositionally biased region" description="Polar residues" evidence="1">
    <location>
        <begin position="420"/>
        <end position="430"/>
    </location>
</feature>
<accession>A0A919LAD5</accession>
<evidence type="ECO:0000313" key="2">
    <source>
        <dbReference type="EMBL" id="GHH88031.1"/>
    </source>
</evidence>
<feature type="compositionally biased region" description="Low complexity" evidence="1">
    <location>
        <begin position="372"/>
        <end position="383"/>
    </location>
</feature>
<dbReference type="Proteomes" id="UP000603708">
    <property type="component" value="Unassembled WGS sequence"/>
</dbReference>
<evidence type="ECO:0000256" key="1">
    <source>
        <dbReference type="SAM" id="MobiDB-lite"/>
    </source>
</evidence>
<reference evidence="2" key="2">
    <citation type="submission" date="2020-09" db="EMBL/GenBank/DDBJ databases">
        <authorList>
            <person name="Sun Q."/>
            <person name="Ohkuma M."/>
        </authorList>
    </citation>
    <scope>NUCLEOTIDE SEQUENCE</scope>
    <source>
        <strain evidence="2">JCM 5069</strain>
    </source>
</reference>
<dbReference type="EMBL" id="BNCD01000032">
    <property type="protein sequence ID" value="GHH88031.1"/>
    <property type="molecule type" value="Genomic_DNA"/>
</dbReference>
<gene>
    <name evidence="2" type="ORF">GCM10018793_66090</name>
</gene>
<proteinExistence type="predicted"/>
<reference evidence="2" key="1">
    <citation type="journal article" date="2014" name="Int. J. Syst. Evol. Microbiol.">
        <title>Complete genome sequence of Corynebacterium casei LMG S-19264T (=DSM 44701T), isolated from a smear-ripened cheese.</title>
        <authorList>
            <consortium name="US DOE Joint Genome Institute (JGI-PGF)"/>
            <person name="Walter F."/>
            <person name="Albersmeier A."/>
            <person name="Kalinowski J."/>
            <person name="Ruckert C."/>
        </authorList>
    </citation>
    <scope>NUCLEOTIDE SEQUENCE</scope>
    <source>
        <strain evidence="2">JCM 5069</strain>
    </source>
</reference>
<evidence type="ECO:0000313" key="3">
    <source>
        <dbReference type="Proteomes" id="UP000603708"/>
    </source>
</evidence>
<dbReference type="AlphaFoldDB" id="A0A919LAD5"/>
<name>A0A919LAD5_9ACTN</name>
<sequence length="541" mass="56405">MTHGKPHAQDRQRATQEVGLTDATTSALEFLSGIFGNGRIFGRTDFEGHELNAMLDLVEHTDPGELAKAGEALWSARDAISDAADELSRHIGNVDWKGEAGTNFRDWGSNLVANTHALAKYADVAGLQITAAGSGLASVRSSMPPRDTRFHKQKVEDIPTPKRVKGNAEYDEAVKVEGHRQEAINQMNRLASFYSVSSGTLAEQQPPRFEMMPNVGVPRPSSTKAPKRDDSVEGSGSLGTLGRHVANQGYHATGQVPNDGDKRLSVHETINDRHRPDVGTVIDSVAPPLPTTPPVDTGQPPTHTAPGGTTHTSPPPFANGMVKPITNGPVKPRGNNPPPQARGSVRESATGKGTTSTGRAANAMGRGPVNQARATGRAASTGRMPMGRGGVTGGTPRAAGQAKSSNAGATRKGGVVGGRPTNQTSGSTSRVPRGTVIGGQKENPGRTQGTPGKLGQRGVIGAPNPQNDRTQGPRRTPGAPEGVVGAPKSRTTGPKGERAGFTPGGSGLVRGRGDQQHRDAEGAEQPPTPQQRPPQAPPETE</sequence>
<feature type="region of interest" description="Disordered" evidence="1">
    <location>
        <begin position="204"/>
        <end position="242"/>
    </location>
</feature>
<feature type="region of interest" description="Disordered" evidence="1">
    <location>
        <begin position="270"/>
        <end position="541"/>
    </location>
</feature>